<evidence type="ECO:0000256" key="1">
    <source>
        <dbReference type="SAM" id="Phobius"/>
    </source>
</evidence>
<keyword evidence="3" id="KW-1185">Reference proteome</keyword>
<comment type="caution">
    <text evidence="2">The sequence shown here is derived from an EMBL/GenBank/DDBJ whole genome shotgun (WGS) entry which is preliminary data.</text>
</comment>
<keyword evidence="1" id="KW-0812">Transmembrane</keyword>
<dbReference type="AlphaFoldDB" id="A0A2P6QNT8"/>
<sequence>MQQGLQIHHLECLMQDCRLEAWSNVNVLAALLHYLFECLLLLVKIVMLL</sequence>
<evidence type="ECO:0000313" key="2">
    <source>
        <dbReference type="EMBL" id="PRQ35849.1"/>
    </source>
</evidence>
<organism evidence="2 3">
    <name type="scientific">Rosa chinensis</name>
    <name type="common">China rose</name>
    <dbReference type="NCBI Taxonomy" id="74649"/>
    <lineage>
        <taxon>Eukaryota</taxon>
        <taxon>Viridiplantae</taxon>
        <taxon>Streptophyta</taxon>
        <taxon>Embryophyta</taxon>
        <taxon>Tracheophyta</taxon>
        <taxon>Spermatophyta</taxon>
        <taxon>Magnoliopsida</taxon>
        <taxon>eudicotyledons</taxon>
        <taxon>Gunneridae</taxon>
        <taxon>Pentapetalae</taxon>
        <taxon>rosids</taxon>
        <taxon>fabids</taxon>
        <taxon>Rosales</taxon>
        <taxon>Rosaceae</taxon>
        <taxon>Rosoideae</taxon>
        <taxon>Rosoideae incertae sedis</taxon>
        <taxon>Rosa</taxon>
    </lineage>
</organism>
<dbReference type="Proteomes" id="UP000238479">
    <property type="component" value="Chromosome 4"/>
</dbReference>
<keyword evidence="1" id="KW-0472">Membrane</keyword>
<gene>
    <name evidence="2" type="ORF">RchiOBHm_Chr4g0384951</name>
</gene>
<dbReference type="Gramene" id="PRQ35849">
    <property type="protein sequence ID" value="PRQ35849"/>
    <property type="gene ID" value="RchiOBHm_Chr4g0384951"/>
</dbReference>
<protein>
    <submittedName>
        <fullName evidence="2">Uncharacterized protein</fullName>
    </submittedName>
</protein>
<dbReference type="EMBL" id="PDCK01000042">
    <property type="protein sequence ID" value="PRQ35849.1"/>
    <property type="molecule type" value="Genomic_DNA"/>
</dbReference>
<proteinExistence type="predicted"/>
<accession>A0A2P6QNT8</accession>
<feature type="transmembrane region" description="Helical" evidence="1">
    <location>
        <begin position="27"/>
        <end position="47"/>
    </location>
</feature>
<name>A0A2P6QNT8_ROSCH</name>
<keyword evidence="1" id="KW-1133">Transmembrane helix</keyword>
<reference evidence="2 3" key="1">
    <citation type="journal article" date="2018" name="Nat. Genet.">
        <title>The Rosa genome provides new insights in the design of modern roses.</title>
        <authorList>
            <person name="Bendahmane M."/>
        </authorList>
    </citation>
    <scope>NUCLEOTIDE SEQUENCE [LARGE SCALE GENOMIC DNA]</scope>
    <source>
        <strain evidence="3">cv. Old Blush</strain>
    </source>
</reference>
<evidence type="ECO:0000313" key="3">
    <source>
        <dbReference type="Proteomes" id="UP000238479"/>
    </source>
</evidence>